<organism evidence="4 5">
    <name type="scientific">Musa acuminata subsp. malaccensis</name>
    <name type="common">Wild banana</name>
    <name type="synonym">Musa malaccensis</name>
    <dbReference type="NCBI Taxonomy" id="214687"/>
    <lineage>
        <taxon>Eukaryota</taxon>
        <taxon>Viridiplantae</taxon>
        <taxon>Streptophyta</taxon>
        <taxon>Embryophyta</taxon>
        <taxon>Tracheophyta</taxon>
        <taxon>Spermatophyta</taxon>
        <taxon>Magnoliopsida</taxon>
        <taxon>Liliopsida</taxon>
        <taxon>Zingiberales</taxon>
        <taxon>Musaceae</taxon>
        <taxon>Musa</taxon>
    </lineage>
</organism>
<dbReference type="AlphaFoldDB" id="A0A804K3C7"/>
<dbReference type="EMBL" id="HG996472">
    <property type="protein sequence ID" value="CAG1830696.1"/>
    <property type="molecule type" value="Genomic_DNA"/>
</dbReference>
<feature type="compositionally biased region" description="Low complexity" evidence="1">
    <location>
        <begin position="39"/>
        <end position="51"/>
    </location>
</feature>
<dbReference type="OMA" id="HIFDRAK"/>
<keyword evidence="5" id="KW-1185">Reference proteome</keyword>
<evidence type="ECO:0000256" key="1">
    <source>
        <dbReference type="SAM" id="MobiDB-lite"/>
    </source>
</evidence>
<gene>
    <name evidence="3" type="ORF">GSMUA_339500.1</name>
</gene>
<feature type="region of interest" description="Disordered" evidence="1">
    <location>
        <begin position="388"/>
        <end position="471"/>
    </location>
</feature>
<dbReference type="Pfam" id="PF03909">
    <property type="entry name" value="BSD"/>
    <property type="match status" value="1"/>
</dbReference>
<dbReference type="Gramene" id="Ma08_t05860.1">
    <property type="protein sequence ID" value="Ma08_p05860.1"/>
    <property type="gene ID" value="Ma08_g05860"/>
</dbReference>
<proteinExistence type="predicted"/>
<sequence>MDFFKSVFSADPEPAISQHSPVGSPHDEEDRAREDDRGSSGSPSPNSEASAGGVGWSFGGFIKTFASKSESVIQTYRRDLAEFGTGLKKETEAIREAAARAVGDLPGSLEAGASVAQESLESVGQAIDDLGGSVWRGTAEIVSQGKEAILSVEAGADSAAQHSTEPGRPSSSSSSRRYSRFEVQVLAIQSDASTFSEDPEDAEDFSEWRSGFDLAEKEEEIENLCYENGALDGLLNNLVPGVVDYETFWCRYYYRVHKLKQAEDARAKLVKRVISREEEEELSWEVDDDESEEEETKKEEPKEQNLNTKRHVIEVEKQEQQNDEELRSTMEPAAQQNPAEASQVENSGALEANVDEGKTSTAGYPENTESIVGHLNCKLDETLVPEGKAVAGGSSKDSDFSVISSQNSTPEEDDLGWDEIEDLGEHDEKKVGGSSGSPVKVVDLHKRFGAAEEDEDLSWDIEDDDDEPSKP</sequence>
<dbReference type="PANTHER" id="PTHR16019:SF5">
    <property type="entry name" value="BSD DOMAIN-CONTAINING PROTEIN 1"/>
    <property type="match status" value="1"/>
</dbReference>
<feature type="region of interest" description="Disordered" evidence="1">
    <location>
        <begin position="279"/>
        <end position="367"/>
    </location>
</feature>
<reference evidence="3" key="1">
    <citation type="submission" date="2021-03" db="EMBL/GenBank/DDBJ databases">
        <authorList>
            <consortium name="Genoscope - CEA"/>
            <person name="William W."/>
        </authorList>
    </citation>
    <scope>NUCLEOTIDE SEQUENCE</scope>
    <source>
        <strain evidence="3">Doubled-haploid Pahang</strain>
    </source>
</reference>
<dbReference type="SMART" id="SM00751">
    <property type="entry name" value="BSD"/>
    <property type="match status" value="1"/>
</dbReference>
<feature type="region of interest" description="Disordered" evidence="1">
    <location>
        <begin position="1"/>
        <end position="53"/>
    </location>
</feature>
<dbReference type="SUPFAM" id="SSF140383">
    <property type="entry name" value="BSD domain-like"/>
    <property type="match status" value="1"/>
</dbReference>
<feature type="compositionally biased region" description="Acidic residues" evidence="1">
    <location>
        <begin position="279"/>
        <end position="294"/>
    </location>
</feature>
<feature type="compositionally biased region" description="Basic and acidic residues" evidence="1">
    <location>
        <begin position="25"/>
        <end position="38"/>
    </location>
</feature>
<evidence type="ECO:0000313" key="4">
    <source>
        <dbReference type="EnsemblPlants" id="Ma08_p05860.1"/>
    </source>
</evidence>
<dbReference type="InParanoid" id="A0A804K3C7"/>
<feature type="domain" description="BSD" evidence="2">
    <location>
        <begin position="208"/>
        <end position="260"/>
    </location>
</feature>
<feature type="region of interest" description="Disordered" evidence="1">
    <location>
        <begin position="155"/>
        <end position="177"/>
    </location>
</feature>
<feature type="compositionally biased region" description="Basic and acidic residues" evidence="1">
    <location>
        <begin position="311"/>
        <end position="328"/>
    </location>
</feature>
<protein>
    <submittedName>
        <fullName evidence="3">(wild Malaysian banana) hypothetical protein</fullName>
    </submittedName>
</protein>
<dbReference type="EnsemblPlants" id="Ma08_t05860.1">
    <property type="protein sequence ID" value="Ma08_p05860.1"/>
    <property type="gene ID" value="Ma08_g05860"/>
</dbReference>
<feature type="compositionally biased region" description="Polar residues" evidence="1">
    <location>
        <begin position="334"/>
        <end position="346"/>
    </location>
</feature>
<dbReference type="Proteomes" id="UP000012960">
    <property type="component" value="Unplaced"/>
</dbReference>
<dbReference type="InterPro" id="IPR005607">
    <property type="entry name" value="BSD_dom"/>
</dbReference>
<evidence type="ECO:0000313" key="3">
    <source>
        <dbReference type="EMBL" id="CAG1830696.1"/>
    </source>
</evidence>
<dbReference type="PANTHER" id="PTHR16019">
    <property type="entry name" value="SYNAPSE-ASSOCIATED PROTEIN"/>
    <property type="match status" value="1"/>
</dbReference>
<reference evidence="4" key="2">
    <citation type="submission" date="2021-05" db="UniProtKB">
        <authorList>
            <consortium name="EnsemblPlants"/>
        </authorList>
    </citation>
    <scope>IDENTIFICATION</scope>
    <source>
        <strain evidence="4">subsp. malaccensis</strain>
    </source>
</reference>
<dbReference type="InterPro" id="IPR035925">
    <property type="entry name" value="BSD_dom_sf"/>
</dbReference>
<dbReference type="PROSITE" id="PS50858">
    <property type="entry name" value="BSD"/>
    <property type="match status" value="1"/>
</dbReference>
<evidence type="ECO:0000313" key="5">
    <source>
        <dbReference type="Proteomes" id="UP000012960"/>
    </source>
</evidence>
<name>A0A804K3C7_MUSAM</name>
<feature type="compositionally biased region" description="Acidic residues" evidence="1">
    <location>
        <begin position="451"/>
        <end position="471"/>
    </location>
</feature>
<feature type="compositionally biased region" description="Acidic residues" evidence="1">
    <location>
        <begin position="410"/>
        <end position="425"/>
    </location>
</feature>
<dbReference type="Gene3D" id="1.10.3970.10">
    <property type="entry name" value="BSD domain"/>
    <property type="match status" value="1"/>
</dbReference>
<dbReference type="GO" id="GO:0005737">
    <property type="term" value="C:cytoplasm"/>
    <property type="evidence" value="ECO:0000318"/>
    <property type="project" value="GO_Central"/>
</dbReference>
<dbReference type="OrthoDB" id="73788at2759"/>
<evidence type="ECO:0000259" key="2">
    <source>
        <dbReference type="PROSITE" id="PS50858"/>
    </source>
</evidence>
<accession>A0A804K3C7</accession>
<dbReference type="InterPro" id="IPR051494">
    <property type="entry name" value="BSD_domain-containing"/>
</dbReference>